<feature type="compositionally biased region" description="Basic residues" evidence="6">
    <location>
        <begin position="402"/>
        <end position="428"/>
    </location>
</feature>
<dbReference type="STRING" id="699431.SY89_01346"/>
<name>A0A0P7GAY1_9EURY</name>
<feature type="region of interest" description="Disordered" evidence="6">
    <location>
        <begin position="354"/>
        <end position="444"/>
    </location>
</feature>
<evidence type="ECO:0000256" key="5">
    <source>
        <dbReference type="ARBA" id="ARBA00023136"/>
    </source>
</evidence>
<keyword evidence="3 7" id="KW-0812">Transmembrane</keyword>
<keyword evidence="9" id="KW-0808">Transferase</keyword>
<dbReference type="PATRIC" id="fig|699431.3.peg.1378"/>
<feature type="transmembrane region" description="Helical" evidence="7">
    <location>
        <begin position="30"/>
        <end position="51"/>
    </location>
</feature>
<feature type="domain" description="N-acetyltransferase" evidence="8">
    <location>
        <begin position="451"/>
        <end position="585"/>
    </location>
</feature>
<dbReference type="CDD" id="cd04301">
    <property type="entry name" value="NAT_SF"/>
    <property type="match status" value="1"/>
</dbReference>
<keyword evidence="5 7" id="KW-0472">Membrane</keyword>
<dbReference type="EMBL" id="LGUC01000001">
    <property type="protein sequence ID" value="KPN30610.1"/>
    <property type="molecule type" value="Genomic_DNA"/>
</dbReference>
<keyword evidence="10" id="KW-1185">Reference proteome</keyword>
<comment type="similarity">
    <text evidence="2">Belongs to the TMEM19 family.</text>
</comment>
<protein>
    <submittedName>
        <fullName evidence="9">Ribosomal-protein-alanine N-acetyltransferase</fullName>
    </submittedName>
</protein>
<dbReference type="GO" id="GO:0016020">
    <property type="term" value="C:membrane"/>
    <property type="evidence" value="ECO:0007669"/>
    <property type="project" value="UniProtKB-SubCell"/>
</dbReference>
<feature type="transmembrane region" description="Helical" evidence="7">
    <location>
        <begin position="238"/>
        <end position="266"/>
    </location>
</feature>
<organism evidence="9 10">
    <name type="scientific">Halolamina pelagica</name>
    <dbReference type="NCBI Taxonomy" id="699431"/>
    <lineage>
        <taxon>Archaea</taxon>
        <taxon>Methanobacteriati</taxon>
        <taxon>Methanobacteriota</taxon>
        <taxon>Stenosarchaea group</taxon>
        <taxon>Halobacteria</taxon>
        <taxon>Halobacteriales</taxon>
        <taxon>Haloferacaceae</taxon>
    </lineage>
</organism>
<dbReference type="InterPro" id="IPR000182">
    <property type="entry name" value="GNAT_dom"/>
</dbReference>
<dbReference type="Pfam" id="PF01940">
    <property type="entry name" value="DUF92"/>
    <property type="match status" value="1"/>
</dbReference>
<keyword evidence="4 7" id="KW-1133">Transmembrane helix</keyword>
<feature type="transmembrane region" description="Helical" evidence="7">
    <location>
        <begin position="213"/>
        <end position="231"/>
    </location>
</feature>
<dbReference type="PROSITE" id="PS51186">
    <property type="entry name" value="GNAT"/>
    <property type="match status" value="1"/>
</dbReference>
<evidence type="ECO:0000256" key="6">
    <source>
        <dbReference type="SAM" id="MobiDB-lite"/>
    </source>
</evidence>
<evidence type="ECO:0000256" key="1">
    <source>
        <dbReference type="ARBA" id="ARBA00004141"/>
    </source>
</evidence>
<dbReference type="InterPro" id="IPR016181">
    <property type="entry name" value="Acyl_CoA_acyltransferase"/>
</dbReference>
<accession>A0A0P7GAY1</accession>
<evidence type="ECO:0000256" key="4">
    <source>
        <dbReference type="ARBA" id="ARBA00022989"/>
    </source>
</evidence>
<dbReference type="AlphaFoldDB" id="A0A0P7GAY1"/>
<comment type="subcellular location">
    <subcellularLocation>
        <location evidence="1">Membrane</location>
        <topology evidence="1">Multi-pass membrane protein</topology>
    </subcellularLocation>
</comment>
<sequence length="587" mass="61273">MNRRLRRDAGFAAVSLLALSAPLLGRATALPFLAVAGAAAFLVDDGPLFALFARPRDRQAGRLYGLASFALAAAVLAFLAAPPVAATYTMPLPAFAASVVTVGVGNLGATAVRDRLDEQFLVVAAFAVAAFVAALLAQLIVVALASTPFAMAGVDVGFGAATTFTFHAAMAALIGALTRSMLSPGDTAAVTFAVGASMLVVGALVPAVHVLDVALALGVALFLGGFTYATGTASGEGMLAGVVFSLVSIGFGGPGWFVILLTFFGIGSLTTKFRYEEKAERGVAEENEGARGLGNVLGNAGIALAAVVGFAAVSTGEFPIDPNLFRLAFAGSLATATGDTLSSEIGGLFDTPRLVTTGERVPPAPTAPSRGRANSPASSALRWSGCWRSSCSASPGVDDRRRASHRRRVRRHDGRQRARRHRRGRPTRKRDGEPARHAGRGARERHALVRGVIREGRPQDRPAVRGLQQYLPEPAPELLAPVAGGSLFVSTASGAVVGYLLWFPGEPVYAAELVVHPDYRRQGRGRALFQALFDRLDPGRAVVLRVAAENEAAQGLYHELGFERVAVEPDAYDDGAGYLLRAVVDDG</sequence>
<dbReference type="Pfam" id="PF13508">
    <property type="entry name" value="Acetyltransf_7"/>
    <property type="match status" value="1"/>
</dbReference>
<evidence type="ECO:0000256" key="2">
    <source>
        <dbReference type="ARBA" id="ARBA00009012"/>
    </source>
</evidence>
<dbReference type="PANTHER" id="PTHR13353">
    <property type="entry name" value="TRANSMEMBRANE PROTEIN 19"/>
    <property type="match status" value="1"/>
</dbReference>
<evidence type="ECO:0000259" key="8">
    <source>
        <dbReference type="PROSITE" id="PS51186"/>
    </source>
</evidence>
<reference evidence="10" key="1">
    <citation type="submission" date="2013-11" db="EMBL/GenBank/DDBJ databases">
        <authorList>
            <person name="Hoang H.T."/>
            <person name="Killian M.L."/>
            <person name="Madson D.M."/>
            <person name="Arruda P.H.E."/>
            <person name="Sun D."/>
            <person name="Schwartz K.J."/>
            <person name="Yoon K."/>
        </authorList>
    </citation>
    <scope>NUCLEOTIDE SEQUENCE [LARGE SCALE GENOMIC DNA]</scope>
    <source>
        <strain evidence="10">CDK2</strain>
    </source>
</reference>
<feature type="transmembrane region" description="Helical" evidence="7">
    <location>
        <begin position="189"/>
        <end position="207"/>
    </location>
</feature>
<feature type="compositionally biased region" description="Basic and acidic residues" evidence="6">
    <location>
        <begin position="429"/>
        <end position="444"/>
    </location>
</feature>
<feature type="transmembrane region" description="Helical" evidence="7">
    <location>
        <begin position="156"/>
        <end position="177"/>
    </location>
</feature>
<dbReference type="SUPFAM" id="SSF55729">
    <property type="entry name" value="Acyl-CoA N-acyltransferases (Nat)"/>
    <property type="match status" value="1"/>
</dbReference>
<dbReference type="Proteomes" id="UP000050535">
    <property type="component" value="Unassembled WGS sequence"/>
</dbReference>
<evidence type="ECO:0000256" key="3">
    <source>
        <dbReference type="ARBA" id="ARBA00022692"/>
    </source>
</evidence>
<feature type="transmembrane region" description="Helical" evidence="7">
    <location>
        <begin position="88"/>
        <end position="108"/>
    </location>
</feature>
<evidence type="ECO:0000256" key="7">
    <source>
        <dbReference type="SAM" id="Phobius"/>
    </source>
</evidence>
<feature type="transmembrane region" description="Helical" evidence="7">
    <location>
        <begin position="63"/>
        <end position="82"/>
    </location>
</feature>
<dbReference type="PANTHER" id="PTHR13353:SF5">
    <property type="entry name" value="TRANSMEMBRANE PROTEIN 19"/>
    <property type="match status" value="1"/>
</dbReference>
<proteinExistence type="inferred from homology"/>
<dbReference type="Gene3D" id="3.40.630.30">
    <property type="match status" value="1"/>
</dbReference>
<evidence type="ECO:0000313" key="10">
    <source>
        <dbReference type="Proteomes" id="UP000050535"/>
    </source>
</evidence>
<comment type="caution">
    <text evidence="9">The sequence shown here is derived from an EMBL/GenBank/DDBJ whole genome shotgun (WGS) entry which is preliminary data.</text>
</comment>
<gene>
    <name evidence="9" type="ORF">SY89_01346</name>
</gene>
<feature type="transmembrane region" description="Helical" evidence="7">
    <location>
        <begin position="120"/>
        <end position="144"/>
    </location>
</feature>
<dbReference type="GO" id="GO:0016747">
    <property type="term" value="F:acyltransferase activity, transferring groups other than amino-acyl groups"/>
    <property type="evidence" value="ECO:0007669"/>
    <property type="project" value="InterPro"/>
</dbReference>
<dbReference type="InterPro" id="IPR002794">
    <property type="entry name" value="DUF92_TMEM19"/>
</dbReference>
<evidence type="ECO:0000313" key="9">
    <source>
        <dbReference type="EMBL" id="KPN30610.1"/>
    </source>
</evidence>